<comment type="similarity">
    <text evidence="2">Belongs to the FliJ family.</text>
</comment>
<evidence type="ECO:0000256" key="3">
    <source>
        <dbReference type="ARBA" id="ARBA00020392"/>
    </source>
</evidence>
<sequence length="146" mass="16543">MQRTPLDSLLRLRDQELDEAKKLLSEALARAMTASDAVKGAEQNMVRERDAALDLASDDRVVEAYSRWLPIGRAALDRARAREQDAALDVESCRTRVNLARSALEAAQKLAEKRAKEEQELAQKREQAMLDDLSARRVIQERTRDL</sequence>
<evidence type="ECO:0000256" key="9">
    <source>
        <dbReference type="ARBA" id="ARBA00023136"/>
    </source>
</evidence>
<name>A0ABX0JY58_9PROT</name>
<evidence type="ECO:0000256" key="1">
    <source>
        <dbReference type="ARBA" id="ARBA00004413"/>
    </source>
</evidence>
<feature type="coiled-coil region" evidence="11">
    <location>
        <begin position="100"/>
        <end position="136"/>
    </location>
</feature>
<keyword evidence="5" id="KW-1003">Cell membrane</keyword>
<keyword evidence="10" id="KW-1006">Bacterial flagellum protein export</keyword>
<dbReference type="InterPro" id="IPR012823">
    <property type="entry name" value="Flagell_FliJ"/>
</dbReference>
<comment type="caution">
    <text evidence="12">The sequence shown here is derived from an EMBL/GenBank/DDBJ whole genome shotgun (WGS) entry which is preliminary data.</text>
</comment>
<keyword evidence="11" id="KW-0175">Coiled coil</keyword>
<evidence type="ECO:0000256" key="7">
    <source>
        <dbReference type="ARBA" id="ARBA00022795"/>
    </source>
</evidence>
<evidence type="ECO:0000256" key="10">
    <source>
        <dbReference type="ARBA" id="ARBA00023225"/>
    </source>
</evidence>
<evidence type="ECO:0000256" key="11">
    <source>
        <dbReference type="SAM" id="Coils"/>
    </source>
</evidence>
<accession>A0ABX0JY58</accession>
<evidence type="ECO:0000256" key="4">
    <source>
        <dbReference type="ARBA" id="ARBA00022448"/>
    </source>
</evidence>
<keyword evidence="6" id="KW-0145">Chemotaxis</keyword>
<evidence type="ECO:0000256" key="5">
    <source>
        <dbReference type="ARBA" id="ARBA00022475"/>
    </source>
</evidence>
<keyword evidence="9" id="KW-0472">Membrane</keyword>
<dbReference type="Proteomes" id="UP000631653">
    <property type="component" value="Unassembled WGS sequence"/>
</dbReference>
<dbReference type="EMBL" id="WOSY01000005">
    <property type="protein sequence ID" value="NHN88442.1"/>
    <property type="molecule type" value="Genomic_DNA"/>
</dbReference>
<organism evidence="12 13">
    <name type="scientific">Acetobacter conturbans</name>
    <dbReference type="NCBI Taxonomy" id="1737472"/>
    <lineage>
        <taxon>Bacteria</taxon>
        <taxon>Pseudomonadati</taxon>
        <taxon>Pseudomonadota</taxon>
        <taxon>Alphaproteobacteria</taxon>
        <taxon>Acetobacterales</taxon>
        <taxon>Acetobacteraceae</taxon>
        <taxon>Acetobacter</taxon>
    </lineage>
</organism>
<keyword evidence="13" id="KW-1185">Reference proteome</keyword>
<dbReference type="Gene3D" id="1.10.287.1700">
    <property type="match status" value="1"/>
</dbReference>
<evidence type="ECO:0000256" key="8">
    <source>
        <dbReference type="ARBA" id="ARBA00022927"/>
    </source>
</evidence>
<gene>
    <name evidence="12" type="ORF">GOB81_07340</name>
</gene>
<reference evidence="12 13" key="1">
    <citation type="journal article" date="2020" name="Int. J. Syst. Evol. Microbiol.">
        <title>Novel acetic acid bacteria from cider fermentations: Acetobacter conturbans sp. nov. and Acetobacter fallax sp. nov.</title>
        <authorList>
            <person name="Sombolestani A.S."/>
            <person name="Cleenwerck I."/>
            <person name="Cnockaert M."/>
            <person name="Borremans W."/>
            <person name="Wieme A.D."/>
            <person name="De Vuyst L."/>
            <person name="Vandamme P."/>
        </authorList>
    </citation>
    <scope>NUCLEOTIDE SEQUENCE [LARGE SCALE GENOMIC DNA]</scope>
    <source>
        <strain evidence="12 13">LMG 1627</strain>
    </source>
</reference>
<dbReference type="Pfam" id="PF02050">
    <property type="entry name" value="FliJ"/>
    <property type="match status" value="1"/>
</dbReference>
<dbReference type="InterPro" id="IPR053716">
    <property type="entry name" value="Flag_assembly_chemotaxis_eff"/>
</dbReference>
<evidence type="ECO:0000256" key="6">
    <source>
        <dbReference type="ARBA" id="ARBA00022500"/>
    </source>
</evidence>
<keyword evidence="8" id="KW-0653">Protein transport</keyword>
<keyword evidence="7" id="KW-1005">Bacterial flagellum biogenesis</keyword>
<evidence type="ECO:0000256" key="2">
    <source>
        <dbReference type="ARBA" id="ARBA00010004"/>
    </source>
</evidence>
<comment type="subcellular location">
    <subcellularLocation>
        <location evidence="1">Cell membrane</location>
        <topology evidence="1">Peripheral membrane protein</topology>
        <orientation evidence="1">Cytoplasmic side</orientation>
    </subcellularLocation>
</comment>
<evidence type="ECO:0000313" key="13">
    <source>
        <dbReference type="Proteomes" id="UP000631653"/>
    </source>
</evidence>
<protein>
    <recommendedName>
        <fullName evidence="3">Flagellar FliJ protein</fullName>
    </recommendedName>
</protein>
<dbReference type="RefSeq" id="WP_173569722.1">
    <property type="nucleotide sequence ID" value="NZ_WOSY01000005.1"/>
</dbReference>
<keyword evidence="4" id="KW-0813">Transport</keyword>
<evidence type="ECO:0000313" key="12">
    <source>
        <dbReference type="EMBL" id="NHN88442.1"/>
    </source>
</evidence>
<proteinExistence type="inferred from homology"/>